<dbReference type="PANTHER" id="PTHR34853:SF1">
    <property type="entry name" value="LIPASE 5"/>
    <property type="match status" value="1"/>
</dbReference>
<gene>
    <name evidence="2" type="ORF">RMCT_4415</name>
</gene>
<name>A0A100XIV2_MYCTH</name>
<dbReference type="PANTHER" id="PTHR34853">
    <property type="match status" value="1"/>
</dbReference>
<comment type="caution">
    <text evidence="2">The sequence shown here is derived from an EMBL/GenBank/DDBJ whole genome shotgun (WGS) entry which is preliminary data.</text>
</comment>
<accession>A0A100XIV2</accession>
<dbReference type="GO" id="GO:0004806">
    <property type="term" value="F:triacylglycerol lipase activity"/>
    <property type="evidence" value="ECO:0007669"/>
    <property type="project" value="InterPro"/>
</dbReference>
<proteinExistence type="predicted"/>
<dbReference type="PIRSF" id="PIRSF029171">
    <property type="entry name" value="Esterase_LipA"/>
    <property type="match status" value="1"/>
</dbReference>
<sequence>MPGMDLGSAAQSTGAEWIGRPTHEALRRTRPILPERDPFYEPPPGFEHARPGTVLRSRDVELAFMGLIPQKFTATQLLYRTTGFDGRPRATVTTVVVPAERDKNGRCPVVSYQCAIDAVTSRCFPSYALRRGARAVGALAQFEFLLIAAALAEGWAVSVPDHEGPDGSWGAPLEPGYHILDGLRAALGYERLNLAVDAPVGLWGYSGGGLASAWAAEVCRDYAPDLNVVGAVLGSPVGDLGSAFRRLNGSLYAGLPAMVVAALAHIFPEVDQIIDEHATETGKAMLQRVEKMTTAHAVLRMIGMDMGKLVDQPLEEILQTPAMQRVFDRIKLGSAIPAPPVLLVQACHDRIVSVDDIDTLADTYIEGGVRVTYHRDMFSEHMLLHPMSAPMTLRWLRDRFAGQPLKHNLTRTKWPTMFNPSTYRGMLRLGLITAKVLTGRRVDRRPLSRFDQ</sequence>
<dbReference type="Proteomes" id="UP000069654">
    <property type="component" value="Unassembled WGS sequence"/>
</dbReference>
<reference evidence="3" key="2">
    <citation type="submission" date="2016-02" db="EMBL/GenBank/DDBJ databases">
        <title>Draft genome sequence of five rapidly growing Mycobacterium species.</title>
        <authorList>
            <person name="Katahira K."/>
            <person name="Gotou Y."/>
            <person name="Iida K."/>
            <person name="Ogura Y."/>
            <person name="Hayashi T."/>
        </authorList>
    </citation>
    <scope>NUCLEOTIDE SEQUENCE [LARGE SCALE GENOMIC DNA]</scope>
    <source>
        <strain evidence="3">JCM6362</strain>
    </source>
</reference>
<dbReference type="Gene3D" id="3.40.50.1820">
    <property type="entry name" value="alpha/beta hydrolase"/>
    <property type="match status" value="1"/>
</dbReference>
<dbReference type="Gene3D" id="1.10.260.130">
    <property type="match status" value="1"/>
</dbReference>
<dbReference type="EMBL" id="BCTB01000053">
    <property type="protein sequence ID" value="GAT17446.1"/>
    <property type="molecule type" value="Genomic_DNA"/>
</dbReference>
<feature type="region of interest" description="Disordered" evidence="1">
    <location>
        <begin position="1"/>
        <end position="45"/>
    </location>
</feature>
<dbReference type="SUPFAM" id="SSF53474">
    <property type="entry name" value="alpha/beta-Hydrolases"/>
    <property type="match status" value="1"/>
</dbReference>
<reference evidence="2 3" key="1">
    <citation type="journal article" date="2016" name="Genome Announc.">
        <title>Draft Genome Sequences of Five Rapidly Growing Mycobacterium Species, M. thermoresistibile, M. fortuitum subsp. acetamidolyticum, M. canariasense, M. brisbanense, and M. novocastrense.</title>
        <authorList>
            <person name="Katahira K."/>
            <person name="Ogura Y."/>
            <person name="Gotoh Y."/>
            <person name="Hayashi T."/>
        </authorList>
    </citation>
    <scope>NUCLEOTIDE SEQUENCE [LARGE SCALE GENOMIC DNA]</scope>
    <source>
        <strain evidence="2 3">JCM6362</strain>
    </source>
</reference>
<dbReference type="GO" id="GO:0016042">
    <property type="term" value="P:lipid catabolic process"/>
    <property type="evidence" value="ECO:0007669"/>
    <property type="project" value="InterPro"/>
</dbReference>
<organism evidence="2 3">
    <name type="scientific">Mycolicibacterium thermoresistibile</name>
    <name type="common">Mycobacterium thermoresistibile</name>
    <dbReference type="NCBI Taxonomy" id="1797"/>
    <lineage>
        <taxon>Bacteria</taxon>
        <taxon>Bacillati</taxon>
        <taxon>Actinomycetota</taxon>
        <taxon>Actinomycetes</taxon>
        <taxon>Mycobacteriales</taxon>
        <taxon>Mycobacteriaceae</taxon>
        <taxon>Mycolicibacterium</taxon>
    </lineage>
</organism>
<evidence type="ECO:0000256" key="1">
    <source>
        <dbReference type="SAM" id="MobiDB-lite"/>
    </source>
</evidence>
<dbReference type="Pfam" id="PF03583">
    <property type="entry name" value="LIP"/>
    <property type="match status" value="1"/>
</dbReference>
<dbReference type="AlphaFoldDB" id="A0A100XIV2"/>
<feature type="compositionally biased region" description="Basic and acidic residues" evidence="1">
    <location>
        <begin position="21"/>
        <end position="39"/>
    </location>
</feature>
<protein>
    <submittedName>
        <fullName evidence="2">Triacylglycerol lipase</fullName>
    </submittedName>
</protein>
<dbReference type="STRING" id="1797.RMCT_4415"/>
<evidence type="ECO:0000313" key="3">
    <source>
        <dbReference type="Proteomes" id="UP000069654"/>
    </source>
</evidence>
<evidence type="ECO:0000313" key="2">
    <source>
        <dbReference type="EMBL" id="GAT17446.1"/>
    </source>
</evidence>
<dbReference type="InterPro" id="IPR005152">
    <property type="entry name" value="Lipase_secreted"/>
</dbReference>
<dbReference type="InterPro" id="IPR029058">
    <property type="entry name" value="AB_hydrolase_fold"/>
</dbReference>